<organism evidence="1 2">
    <name type="scientific">Trichonephila clavipes</name>
    <name type="common">Golden silk orbweaver</name>
    <name type="synonym">Nephila clavipes</name>
    <dbReference type="NCBI Taxonomy" id="2585209"/>
    <lineage>
        <taxon>Eukaryota</taxon>
        <taxon>Metazoa</taxon>
        <taxon>Ecdysozoa</taxon>
        <taxon>Arthropoda</taxon>
        <taxon>Chelicerata</taxon>
        <taxon>Arachnida</taxon>
        <taxon>Araneae</taxon>
        <taxon>Araneomorphae</taxon>
        <taxon>Entelegynae</taxon>
        <taxon>Araneoidea</taxon>
        <taxon>Nephilidae</taxon>
        <taxon>Trichonephila</taxon>
    </lineage>
</organism>
<dbReference type="AlphaFoldDB" id="A0A8X6WMW3"/>
<evidence type="ECO:0000313" key="1">
    <source>
        <dbReference type="EMBL" id="GFY36626.1"/>
    </source>
</evidence>
<evidence type="ECO:0000313" key="2">
    <source>
        <dbReference type="Proteomes" id="UP000887159"/>
    </source>
</evidence>
<reference evidence="1" key="1">
    <citation type="submission" date="2020-08" db="EMBL/GenBank/DDBJ databases">
        <title>Multicomponent nature underlies the extraordinary mechanical properties of spider dragline silk.</title>
        <authorList>
            <person name="Kono N."/>
            <person name="Nakamura H."/>
            <person name="Mori M."/>
            <person name="Yoshida Y."/>
            <person name="Ohtoshi R."/>
            <person name="Malay A.D."/>
            <person name="Moran D.A.P."/>
            <person name="Tomita M."/>
            <person name="Numata K."/>
            <person name="Arakawa K."/>
        </authorList>
    </citation>
    <scope>NUCLEOTIDE SEQUENCE</scope>
</reference>
<accession>A0A8X6WMW3</accession>
<dbReference type="PANTHER" id="PTHR46060">
    <property type="entry name" value="MARINER MOS1 TRANSPOSASE-LIKE PROTEIN"/>
    <property type="match status" value="1"/>
</dbReference>
<dbReference type="InterPro" id="IPR036397">
    <property type="entry name" value="RNaseH_sf"/>
</dbReference>
<keyword evidence="2" id="KW-1185">Reference proteome</keyword>
<dbReference type="Gene3D" id="3.30.420.10">
    <property type="entry name" value="Ribonuclease H-like superfamily/Ribonuclease H"/>
    <property type="match status" value="1"/>
</dbReference>
<dbReference type="Proteomes" id="UP000887159">
    <property type="component" value="Unassembled WGS sequence"/>
</dbReference>
<dbReference type="EMBL" id="BMAU01021437">
    <property type="protein sequence ID" value="GFY36626.1"/>
    <property type="molecule type" value="Genomic_DNA"/>
</dbReference>
<sequence length="145" mass="17204">MMNAVRYIEVLTRFMKRLCRVRSQSVRQGSQCFFLDDALPHTANIVKHFIAKKMVKQIEHPSFSLDLNSPDFFLFPQLKLALIGKRFEHIPDIQRNVTKLLNSIPNEDFLQTFQNMYIRSHWCIIMEGDYFEEQLSNFHKAYQGC</sequence>
<dbReference type="GO" id="GO:0003676">
    <property type="term" value="F:nucleic acid binding"/>
    <property type="evidence" value="ECO:0007669"/>
    <property type="project" value="InterPro"/>
</dbReference>
<proteinExistence type="predicted"/>
<gene>
    <name evidence="1" type="primary">NCL1_14101</name>
    <name evidence="1" type="ORF">TNCV_28301</name>
</gene>
<dbReference type="PANTHER" id="PTHR46060:SF1">
    <property type="entry name" value="MARINER MOS1 TRANSPOSASE-LIKE PROTEIN"/>
    <property type="match status" value="1"/>
</dbReference>
<name>A0A8X6WMW3_TRICX</name>
<protein>
    <recommendedName>
        <fullName evidence="3">Transposase</fullName>
    </recommendedName>
</protein>
<evidence type="ECO:0008006" key="3">
    <source>
        <dbReference type="Google" id="ProtNLM"/>
    </source>
</evidence>
<comment type="caution">
    <text evidence="1">The sequence shown here is derived from an EMBL/GenBank/DDBJ whole genome shotgun (WGS) entry which is preliminary data.</text>
</comment>
<dbReference type="InterPro" id="IPR052709">
    <property type="entry name" value="Transposase-MT_Hybrid"/>
</dbReference>